<evidence type="ECO:0000256" key="2">
    <source>
        <dbReference type="RuleBase" id="RU362097"/>
    </source>
</evidence>
<name>A0A261UKY1_9BORD</name>
<feature type="chain" id="PRO_5011829794" evidence="2">
    <location>
        <begin position="31"/>
        <end position="520"/>
    </location>
</feature>
<keyword evidence="6" id="KW-1185">Reference proteome</keyword>
<keyword evidence="2" id="KW-0564">Palmitate</keyword>
<protein>
    <submittedName>
        <fullName evidence="5">RND transporter</fullName>
    </submittedName>
</protein>
<keyword evidence="2" id="KW-0732">Signal</keyword>
<dbReference type="EMBL" id="NEVS01000004">
    <property type="protein sequence ID" value="OZI62539.1"/>
    <property type="molecule type" value="Genomic_DNA"/>
</dbReference>
<accession>A0A261UKY1</accession>
<dbReference type="GO" id="GO:0015562">
    <property type="term" value="F:efflux transmembrane transporter activity"/>
    <property type="evidence" value="ECO:0007669"/>
    <property type="project" value="InterPro"/>
</dbReference>
<dbReference type="Proteomes" id="UP000215767">
    <property type="component" value="Unassembled WGS sequence"/>
</dbReference>
<feature type="compositionally biased region" description="Low complexity" evidence="4">
    <location>
        <begin position="496"/>
        <end position="520"/>
    </location>
</feature>
<feature type="signal peptide" evidence="2">
    <location>
        <begin position="1"/>
        <end position="30"/>
    </location>
</feature>
<dbReference type="AlphaFoldDB" id="A0A261UKY1"/>
<evidence type="ECO:0000256" key="4">
    <source>
        <dbReference type="SAM" id="MobiDB-lite"/>
    </source>
</evidence>
<keyword evidence="2" id="KW-0472">Membrane</keyword>
<dbReference type="SUPFAM" id="SSF56954">
    <property type="entry name" value="Outer membrane efflux proteins (OEP)"/>
    <property type="match status" value="1"/>
</dbReference>
<dbReference type="NCBIfam" id="TIGR01845">
    <property type="entry name" value="outer_NodT"/>
    <property type="match status" value="1"/>
</dbReference>
<comment type="subcellular location">
    <subcellularLocation>
        <location evidence="2">Cell membrane</location>
        <topology evidence="2">Lipid-anchor</topology>
    </subcellularLocation>
</comment>
<dbReference type="Gene3D" id="2.20.200.10">
    <property type="entry name" value="Outer membrane efflux proteins (OEP)"/>
    <property type="match status" value="1"/>
</dbReference>
<dbReference type="PROSITE" id="PS51257">
    <property type="entry name" value="PROKAR_LIPOPROTEIN"/>
    <property type="match status" value="1"/>
</dbReference>
<dbReference type="Pfam" id="PF02321">
    <property type="entry name" value="OEP"/>
    <property type="match status" value="2"/>
</dbReference>
<keyword evidence="3" id="KW-0175">Coiled coil</keyword>
<keyword evidence="2" id="KW-0449">Lipoprotein</keyword>
<comment type="similarity">
    <text evidence="1 2">Belongs to the outer membrane factor (OMF) (TC 1.B.17) family.</text>
</comment>
<dbReference type="InterPro" id="IPR010131">
    <property type="entry name" value="MdtP/NodT-like"/>
</dbReference>
<dbReference type="RefSeq" id="WP_094843912.1">
    <property type="nucleotide sequence ID" value="NZ_NEVS01000004.1"/>
</dbReference>
<evidence type="ECO:0000313" key="6">
    <source>
        <dbReference type="Proteomes" id="UP000215767"/>
    </source>
</evidence>
<keyword evidence="2" id="KW-1134">Transmembrane beta strand</keyword>
<dbReference type="OrthoDB" id="9770517at2"/>
<feature type="coiled-coil region" evidence="3">
    <location>
        <begin position="79"/>
        <end position="113"/>
    </location>
</feature>
<evidence type="ECO:0000313" key="5">
    <source>
        <dbReference type="EMBL" id="OZI62539.1"/>
    </source>
</evidence>
<evidence type="ECO:0000256" key="3">
    <source>
        <dbReference type="SAM" id="Coils"/>
    </source>
</evidence>
<evidence type="ECO:0000256" key="1">
    <source>
        <dbReference type="ARBA" id="ARBA00007613"/>
    </source>
</evidence>
<gene>
    <name evidence="5" type="ORF">CAL28_25620</name>
</gene>
<dbReference type="PANTHER" id="PTHR30203:SF33">
    <property type="entry name" value="BLR4455 PROTEIN"/>
    <property type="match status" value="1"/>
</dbReference>
<dbReference type="InterPro" id="IPR003423">
    <property type="entry name" value="OMP_efflux"/>
</dbReference>
<feature type="region of interest" description="Disordered" evidence="4">
    <location>
        <begin position="491"/>
        <end position="520"/>
    </location>
</feature>
<comment type="caution">
    <text evidence="5">The sequence shown here is derived from an EMBL/GenBank/DDBJ whole genome shotgun (WGS) entry which is preliminary data.</text>
</comment>
<dbReference type="PANTHER" id="PTHR30203">
    <property type="entry name" value="OUTER MEMBRANE CATION EFFLUX PROTEIN"/>
    <property type="match status" value="1"/>
</dbReference>
<organism evidence="5 6">
    <name type="scientific">Bordetella genomosp. 11</name>
    <dbReference type="NCBI Taxonomy" id="1416808"/>
    <lineage>
        <taxon>Bacteria</taxon>
        <taxon>Pseudomonadati</taxon>
        <taxon>Pseudomonadota</taxon>
        <taxon>Betaproteobacteria</taxon>
        <taxon>Burkholderiales</taxon>
        <taxon>Alcaligenaceae</taxon>
        <taxon>Bordetella</taxon>
    </lineage>
</organism>
<dbReference type="GO" id="GO:0005886">
    <property type="term" value="C:plasma membrane"/>
    <property type="evidence" value="ECO:0007669"/>
    <property type="project" value="UniProtKB-SubCell"/>
</dbReference>
<reference evidence="6" key="1">
    <citation type="submission" date="2017-05" db="EMBL/GenBank/DDBJ databases">
        <title>Complete and WGS of Bordetella genogroups.</title>
        <authorList>
            <person name="Spilker T."/>
            <person name="Lipuma J."/>
        </authorList>
    </citation>
    <scope>NUCLEOTIDE SEQUENCE [LARGE SCALE GENOMIC DNA]</scope>
    <source>
        <strain evidence="6">AU8856</strain>
    </source>
</reference>
<proteinExistence type="inferred from homology"/>
<sequence>MTRSFEPCPPAALARLFSMMALCGALGACAVGPDYVRPAMDVGTQFKEGQDDTPGWKPARPNELADRGAWWQVYQDPVLDDLMRRLDAANLDIAQAEANYRQAQALVRGARSAFFPTVGVGAGVTRSGGGTGASSGNGTVGNTYSLSGTVSWEADLWGSVRRSVEASQAGAQASAADLAAARLSAQSTLAQDYFQLRVLDEQERLLRETVETNERSLQLTINRYNAGVAAKSDVAVARTQLENTRAQWVDLEWQRGQFEHAIAVLIGEPPSRFSIAAAPFTQKVPAIPVGLPSQLLERRPDVAGAERRTAQANAQIGVAQAAWFPDLTLSADGGFRSGQFAQWLTAPARFWSIGPALAQTLFDGGLRASQVESARAAYDSQAAAYRQVVLGALREVEDTMIQLRVYDREQQVQRRALEAARESLELTRNQYKEGIVDYLSVAVLENTALSSERQAISLMGNRLVASVQLIAALGGGWDGNVNAPVMSQADANVPGAASPAARASPSASTTPSPSTAAPRQ</sequence>
<keyword evidence="2" id="KW-0812">Transmembrane</keyword>
<dbReference type="Gene3D" id="1.20.1600.10">
    <property type="entry name" value="Outer membrane efflux proteins (OEP)"/>
    <property type="match status" value="1"/>
</dbReference>